<sequence length="37" mass="4347">MSYELCYDMLYSRVGLDVVVWQGNGLLLRSFYTTTHD</sequence>
<reference evidence="1 2" key="1">
    <citation type="journal article" date="2013" name="PLoS Genet.">
        <title>The genome and development-dependent transcriptomes of Pyronema confluens: a window into fungal evolution.</title>
        <authorList>
            <person name="Traeger S."/>
            <person name="Altegoer F."/>
            <person name="Freitag M."/>
            <person name="Gabaldon T."/>
            <person name="Kempken F."/>
            <person name="Kumar A."/>
            <person name="Marcet-Houben M."/>
            <person name="Poggeler S."/>
            <person name="Stajich J.E."/>
            <person name="Nowrousian M."/>
        </authorList>
    </citation>
    <scope>NUCLEOTIDE SEQUENCE [LARGE SCALE GENOMIC DNA]</scope>
    <source>
        <strain evidence="2">CBS 100304</strain>
        <tissue evidence="1">Vegetative mycelium</tissue>
    </source>
</reference>
<dbReference type="AlphaFoldDB" id="U4LVC6"/>
<organism evidence="1 2">
    <name type="scientific">Pyronema omphalodes (strain CBS 100304)</name>
    <name type="common">Pyronema confluens</name>
    <dbReference type="NCBI Taxonomy" id="1076935"/>
    <lineage>
        <taxon>Eukaryota</taxon>
        <taxon>Fungi</taxon>
        <taxon>Dikarya</taxon>
        <taxon>Ascomycota</taxon>
        <taxon>Pezizomycotina</taxon>
        <taxon>Pezizomycetes</taxon>
        <taxon>Pezizales</taxon>
        <taxon>Pyronemataceae</taxon>
        <taxon>Pyronema</taxon>
    </lineage>
</organism>
<dbReference type="Proteomes" id="UP000018144">
    <property type="component" value="Unassembled WGS sequence"/>
</dbReference>
<dbReference type="EMBL" id="HF936538">
    <property type="protein sequence ID" value="CCX34457.1"/>
    <property type="molecule type" value="Genomic_DNA"/>
</dbReference>
<keyword evidence="2" id="KW-1185">Reference proteome</keyword>
<gene>
    <name evidence="1" type="ORF">PCON_03721</name>
</gene>
<evidence type="ECO:0000313" key="2">
    <source>
        <dbReference type="Proteomes" id="UP000018144"/>
    </source>
</evidence>
<accession>U4LVC6</accession>
<evidence type="ECO:0000313" key="1">
    <source>
        <dbReference type="EMBL" id="CCX34457.1"/>
    </source>
</evidence>
<proteinExistence type="predicted"/>
<protein>
    <submittedName>
        <fullName evidence="1">Uncharacterized protein</fullName>
    </submittedName>
</protein>
<name>U4LVC6_PYROM</name>